<evidence type="ECO:0000256" key="6">
    <source>
        <dbReference type="ARBA" id="ARBA00022827"/>
    </source>
</evidence>
<comment type="subcellular location">
    <subcellularLocation>
        <location evidence="2">Cytoplasm</location>
    </subcellularLocation>
</comment>
<dbReference type="Gene3D" id="3.90.660.10">
    <property type="match status" value="2"/>
</dbReference>
<dbReference type="SUPFAM" id="SSF54373">
    <property type="entry name" value="FAD-linked reductases, C-terminal domain"/>
    <property type="match status" value="2"/>
</dbReference>
<dbReference type="InterPro" id="IPR002937">
    <property type="entry name" value="Amino_oxidase"/>
</dbReference>
<comment type="similarity">
    <text evidence="3">Belongs to the flavin monoamine oxidase family.</text>
</comment>
<evidence type="ECO:0000259" key="8">
    <source>
        <dbReference type="Pfam" id="PF01593"/>
    </source>
</evidence>
<sequence>MGKKPRIVIIGAGMAGLTAANKLYTSTGSDHLFELVVVEGGDRIGGRINTSEFCGDRIEMGATWIHGIGGSPVHQIAREIHALESDKPWECMDGFSGEPKTIAEGGFELNASIVDPISTLFKNLMDFAQGKLTEDSAGSGGDACYYNFAAKAALKDCTSNGGFGNQSVGAFLRRGLGAYWDSCKDREELNGYGKWSRKLLEEAVFAMHENTQRTYTSAGDLFNLDYEAESEYRMFPGEEITISKGYLSIIEHLASVLPPGVIQLGRKVTRIEWQPEGHKSIQVPNGYDSRPVKIEFCDGSFMLADHVIVTVSLGVLKSGTGQDSGMFNPPLPPFKTEAISRLGYGVVNKLFLQWSPNGNRPANDKEKFPSLQIVFHPPESELRHEKIPGWMRRTASLSPIYNNSSVLLSWFAGKEALELETLSDEEIINGYQNTSDKPWECMDGFSGEPKTIAEGGFELNASIVDPISTLFKNLMDFAQGKLTEDSAGSGGDACYYNFAAKAALKDCTSNGGFGNQSVGAFLRRGLGAYWDSCKDREELNGYGKWSRKLLEEAVFAMHENTQRTYTSAGDLFNLDYEAESEYRMFPGEEITISKGYLSIIEHLASVLPPGVIQLGRKVTRIEWQPEGHKSIQVPNGYDSRPVKIEFCDGSSMLADHVIVTVSLGVLKSGTGQDSGMFNPPLPTFKTEAISRLGYGVVNKLFLQWSPNGNRPANDKEKFPSLQIVFHPPESELRHEKIPGWMRRTASLSPIYNNSSVLLSWFAGKEALELETLSDEEIINGVSATVSGLLPVSKHHKEDKYNSPEFCNGNVESCDDNGVRFGKVLKSKWGSDPLFLGSYSYVAVGSSGADLDTMAEPLPKLGSTDSDHHPLQILFAGEATHRTHYSTTHGAYFSGLREANRLLKHYRCVGV</sequence>
<dbReference type="EMBL" id="KZ668482">
    <property type="protein sequence ID" value="PPR87754.1"/>
    <property type="molecule type" value="Genomic_DNA"/>
</dbReference>
<evidence type="ECO:0000256" key="1">
    <source>
        <dbReference type="ARBA" id="ARBA00001974"/>
    </source>
</evidence>
<reference evidence="9 10" key="1">
    <citation type="submission" date="2015-01" db="EMBL/GenBank/DDBJ databases">
        <title>Genome of allotetraploid Gossypium barbadense reveals genomic plasticity and fiber elongation in cotton evolution.</title>
        <authorList>
            <person name="Chen X."/>
            <person name="Liu X."/>
            <person name="Zhao B."/>
            <person name="Zheng H."/>
            <person name="Hu Y."/>
            <person name="Lu G."/>
            <person name="Yang C."/>
            <person name="Chen J."/>
            <person name="Shan C."/>
            <person name="Zhang L."/>
            <person name="Zhou Y."/>
            <person name="Wang L."/>
            <person name="Guo W."/>
            <person name="Bai Y."/>
            <person name="Ruan J."/>
            <person name="Shangguan X."/>
            <person name="Mao Y."/>
            <person name="Jiang J."/>
            <person name="Zhu Y."/>
            <person name="Lei J."/>
            <person name="Kang H."/>
            <person name="Chen S."/>
            <person name="He X."/>
            <person name="Wang R."/>
            <person name="Wang Y."/>
            <person name="Chen J."/>
            <person name="Wang L."/>
            <person name="Yu S."/>
            <person name="Wang B."/>
            <person name="Wei J."/>
            <person name="Song S."/>
            <person name="Lu X."/>
            <person name="Gao Z."/>
            <person name="Gu W."/>
            <person name="Deng X."/>
            <person name="Ma D."/>
            <person name="Wang S."/>
            <person name="Liang W."/>
            <person name="Fang L."/>
            <person name="Cai C."/>
            <person name="Zhu X."/>
            <person name="Zhou B."/>
            <person name="Zhang Y."/>
            <person name="Chen Z."/>
            <person name="Xu S."/>
            <person name="Zhu R."/>
            <person name="Wang S."/>
            <person name="Zhang T."/>
            <person name="Zhao G."/>
        </authorList>
    </citation>
    <scope>NUCLEOTIDE SEQUENCE [LARGE SCALE GENOMIC DNA]</scope>
    <source>
        <strain evidence="10">cv. Xinhai21</strain>
        <tissue evidence="9">Leaf</tissue>
    </source>
</reference>
<dbReference type="FunFam" id="3.50.50.60:FF:000448">
    <property type="entry name" value="Putative polyamine oxidase 5 isoform A"/>
    <property type="match status" value="1"/>
</dbReference>
<dbReference type="InterPro" id="IPR050281">
    <property type="entry name" value="Flavin_monoamine_oxidase"/>
</dbReference>
<keyword evidence="6" id="KW-0274">FAD</keyword>
<organism evidence="9 10">
    <name type="scientific">Gossypium barbadense</name>
    <name type="common">Sea Island cotton</name>
    <name type="synonym">Hibiscus barbadensis</name>
    <dbReference type="NCBI Taxonomy" id="3634"/>
    <lineage>
        <taxon>Eukaryota</taxon>
        <taxon>Viridiplantae</taxon>
        <taxon>Streptophyta</taxon>
        <taxon>Embryophyta</taxon>
        <taxon>Tracheophyta</taxon>
        <taxon>Spermatophyta</taxon>
        <taxon>Magnoliopsida</taxon>
        <taxon>eudicotyledons</taxon>
        <taxon>Gunneridae</taxon>
        <taxon>Pentapetalae</taxon>
        <taxon>rosids</taxon>
        <taxon>malvids</taxon>
        <taxon>Malvales</taxon>
        <taxon>Malvaceae</taxon>
        <taxon>Malvoideae</taxon>
        <taxon>Gossypium</taxon>
    </lineage>
</organism>
<dbReference type="OrthoDB" id="2019015at2759"/>
<evidence type="ECO:0000256" key="3">
    <source>
        <dbReference type="ARBA" id="ARBA00005995"/>
    </source>
</evidence>
<feature type="domain" description="Amine oxidase" evidence="8">
    <location>
        <begin position="574"/>
        <end position="902"/>
    </location>
</feature>
<protein>
    <recommendedName>
        <fullName evidence="8">Amine oxidase domain-containing protein</fullName>
    </recommendedName>
</protein>
<evidence type="ECO:0000313" key="10">
    <source>
        <dbReference type="Proteomes" id="UP000239757"/>
    </source>
</evidence>
<dbReference type="AlphaFoldDB" id="A0A2P5W9I6"/>
<dbReference type="GO" id="GO:0005737">
    <property type="term" value="C:cytoplasm"/>
    <property type="evidence" value="ECO:0007669"/>
    <property type="project" value="UniProtKB-SubCell"/>
</dbReference>
<dbReference type="SUPFAM" id="SSF51905">
    <property type="entry name" value="FAD/NAD(P)-binding domain"/>
    <property type="match status" value="2"/>
</dbReference>
<dbReference type="PANTHER" id="PTHR10742:SF405">
    <property type="entry name" value="PEROXISOMAL N(1)-ACETYL-SPERMINE_SPERMIDINE OXIDASE"/>
    <property type="match status" value="1"/>
</dbReference>
<proteinExistence type="inferred from homology"/>
<dbReference type="Proteomes" id="UP000239757">
    <property type="component" value="Unassembled WGS sequence"/>
</dbReference>
<dbReference type="PANTHER" id="PTHR10742">
    <property type="entry name" value="FLAVIN MONOAMINE OXIDASE"/>
    <property type="match status" value="1"/>
</dbReference>
<dbReference type="InterPro" id="IPR036188">
    <property type="entry name" value="FAD/NAD-bd_sf"/>
</dbReference>
<keyword evidence="5" id="KW-0285">Flavoprotein</keyword>
<keyword evidence="7" id="KW-0560">Oxidoreductase</keyword>
<dbReference type="Pfam" id="PF01593">
    <property type="entry name" value="Amino_oxidase"/>
    <property type="match status" value="2"/>
</dbReference>
<name>A0A2P5W9I6_GOSBA</name>
<feature type="domain" description="Amine oxidase" evidence="8">
    <location>
        <begin position="14"/>
        <end position="432"/>
    </location>
</feature>
<comment type="cofactor">
    <cofactor evidence="1">
        <name>FAD</name>
        <dbReference type="ChEBI" id="CHEBI:57692"/>
    </cofactor>
</comment>
<evidence type="ECO:0000256" key="4">
    <source>
        <dbReference type="ARBA" id="ARBA00022490"/>
    </source>
</evidence>
<dbReference type="Gene3D" id="3.50.50.60">
    <property type="entry name" value="FAD/NAD(P)-binding domain"/>
    <property type="match status" value="2"/>
</dbReference>
<gene>
    <name evidence="9" type="ORF">GOBAR_AA32939</name>
</gene>
<dbReference type="GO" id="GO:0046592">
    <property type="term" value="F:polyamine oxidase activity"/>
    <property type="evidence" value="ECO:0007669"/>
    <property type="project" value="TreeGrafter"/>
</dbReference>
<accession>A0A2P5W9I6</accession>
<evidence type="ECO:0000256" key="2">
    <source>
        <dbReference type="ARBA" id="ARBA00004496"/>
    </source>
</evidence>
<evidence type="ECO:0000256" key="7">
    <source>
        <dbReference type="ARBA" id="ARBA00023002"/>
    </source>
</evidence>
<evidence type="ECO:0000313" key="9">
    <source>
        <dbReference type="EMBL" id="PPR87754.1"/>
    </source>
</evidence>
<evidence type="ECO:0000256" key="5">
    <source>
        <dbReference type="ARBA" id="ARBA00022630"/>
    </source>
</evidence>
<keyword evidence="4" id="KW-0963">Cytoplasm</keyword>